<name>A0A6G1J9K8_9PLEO</name>
<dbReference type="OrthoDB" id="4192220at2759"/>
<dbReference type="AlphaFoldDB" id="A0A6G1J9K8"/>
<dbReference type="EMBL" id="MU005576">
    <property type="protein sequence ID" value="KAF2686845.1"/>
    <property type="molecule type" value="Genomic_DNA"/>
</dbReference>
<proteinExistence type="predicted"/>
<organism evidence="2 3">
    <name type="scientific">Lentithecium fluviatile CBS 122367</name>
    <dbReference type="NCBI Taxonomy" id="1168545"/>
    <lineage>
        <taxon>Eukaryota</taxon>
        <taxon>Fungi</taxon>
        <taxon>Dikarya</taxon>
        <taxon>Ascomycota</taxon>
        <taxon>Pezizomycotina</taxon>
        <taxon>Dothideomycetes</taxon>
        <taxon>Pleosporomycetidae</taxon>
        <taxon>Pleosporales</taxon>
        <taxon>Massarineae</taxon>
        <taxon>Lentitheciaceae</taxon>
        <taxon>Lentithecium</taxon>
    </lineage>
</organism>
<keyword evidence="3" id="KW-1185">Reference proteome</keyword>
<gene>
    <name evidence="2" type="ORF">K458DRAFT_416179</name>
</gene>
<dbReference type="Proteomes" id="UP000799291">
    <property type="component" value="Unassembled WGS sequence"/>
</dbReference>
<evidence type="ECO:0000313" key="3">
    <source>
        <dbReference type="Proteomes" id="UP000799291"/>
    </source>
</evidence>
<feature type="domain" description="C2H2-type" evidence="1">
    <location>
        <begin position="168"/>
        <end position="197"/>
    </location>
</feature>
<reference evidence="2" key="1">
    <citation type="journal article" date="2020" name="Stud. Mycol.">
        <title>101 Dothideomycetes genomes: a test case for predicting lifestyles and emergence of pathogens.</title>
        <authorList>
            <person name="Haridas S."/>
            <person name="Albert R."/>
            <person name="Binder M."/>
            <person name="Bloem J."/>
            <person name="Labutti K."/>
            <person name="Salamov A."/>
            <person name="Andreopoulos B."/>
            <person name="Baker S."/>
            <person name="Barry K."/>
            <person name="Bills G."/>
            <person name="Bluhm B."/>
            <person name="Cannon C."/>
            <person name="Castanera R."/>
            <person name="Culley D."/>
            <person name="Daum C."/>
            <person name="Ezra D."/>
            <person name="Gonzalez J."/>
            <person name="Henrissat B."/>
            <person name="Kuo A."/>
            <person name="Liang C."/>
            <person name="Lipzen A."/>
            <person name="Lutzoni F."/>
            <person name="Magnuson J."/>
            <person name="Mondo S."/>
            <person name="Nolan M."/>
            <person name="Ohm R."/>
            <person name="Pangilinan J."/>
            <person name="Park H.-J."/>
            <person name="Ramirez L."/>
            <person name="Alfaro M."/>
            <person name="Sun H."/>
            <person name="Tritt A."/>
            <person name="Yoshinaga Y."/>
            <person name="Zwiers L.-H."/>
            <person name="Turgeon B."/>
            <person name="Goodwin S."/>
            <person name="Spatafora J."/>
            <person name="Crous P."/>
            <person name="Grigoriev I."/>
        </authorList>
    </citation>
    <scope>NUCLEOTIDE SEQUENCE</scope>
    <source>
        <strain evidence="2">CBS 122367</strain>
    </source>
</reference>
<dbReference type="SMART" id="SM00355">
    <property type="entry name" value="ZnF_C2H2"/>
    <property type="match status" value="2"/>
</dbReference>
<accession>A0A6G1J9K8</accession>
<protein>
    <recommendedName>
        <fullName evidence="1">C2H2-type domain-containing protein</fullName>
    </recommendedName>
</protein>
<evidence type="ECO:0000313" key="2">
    <source>
        <dbReference type="EMBL" id="KAF2686845.1"/>
    </source>
</evidence>
<sequence>MVETNIPLPTRQRLGSWNNCVYGSTSVNHLTPYQPYVPACYEHQLMTCSPQRVFEFDGRRDPTSPYSYMAEWALENSRRWSQRGHLGSRYPICEGDEPGKPFYRAALFYADSSPPQYAPRNNGYNVVGWACLFPGCEAICPRFLQLRGHHYGQHPAQPRSNRPFYGNYACPSAGCDRLGTRGFNSKGALETHLLGHHLRACTALV</sequence>
<evidence type="ECO:0000259" key="1">
    <source>
        <dbReference type="SMART" id="SM00355"/>
    </source>
</evidence>
<feature type="domain" description="C2H2-type" evidence="1">
    <location>
        <begin position="129"/>
        <end position="154"/>
    </location>
</feature>
<dbReference type="InterPro" id="IPR013087">
    <property type="entry name" value="Znf_C2H2_type"/>
</dbReference>